<gene>
    <name evidence="7" type="primary">ssgB</name>
    <name evidence="7" type="ORF">Voc01_038390</name>
</gene>
<evidence type="ECO:0000256" key="5">
    <source>
        <dbReference type="ARBA" id="ARBA00023210"/>
    </source>
</evidence>
<accession>A0A8J4EED9</accession>
<dbReference type="GO" id="GO:0000917">
    <property type="term" value="P:division septum assembly"/>
    <property type="evidence" value="ECO:0007669"/>
    <property type="project" value="UniProtKB-KW"/>
</dbReference>
<evidence type="ECO:0000256" key="3">
    <source>
        <dbReference type="ARBA" id="ARBA00022618"/>
    </source>
</evidence>
<dbReference type="GO" id="GO:0030428">
    <property type="term" value="C:cell septum"/>
    <property type="evidence" value="ECO:0007669"/>
    <property type="project" value="UniProtKB-SubCell"/>
</dbReference>
<keyword evidence="3 7" id="KW-0132">Cell division</keyword>
<proteinExistence type="inferred from homology"/>
<evidence type="ECO:0000256" key="1">
    <source>
        <dbReference type="ARBA" id="ARBA00004431"/>
    </source>
</evidence>
<evidence type="ECO:0000313" key="8">
    <source>
        <dbReference type="Proteomes" id="UP000635606"/>
    </source>
</evidence>
<evidence type="ECO:0000256" key="4">
    <source>
        <dbReference type="ARBA" id="ARBA00022969"/>
    </source>
</evidence>
<dbReference type="InterPro" id="IPR038658">
    <property type="entry name" value="SsgB_sf"/>
</dbReference>
<reference evidence="7" key="1">
    <citation type="submission" date="2021-01" db="EMBL/GenBank/DDBJ databases">
        <title>Whole genome shotgun sequence of Virgisporangium ochraceum NBRC 16418.</title>
        <authorList>
            <person name="Komaki H."/>
            <person name="Tamura T."/>
        </authorList>
    </citation>
    <scope>NUCLEOTIDE SEQUENCE</scope>
    <source>
        <strain evidence="7">NBRC 16418</strain>
    </source>
</reference>
<dbReference type="Proteomes" id="UP000635606">
    <property type="component" value="Unassembled WGS sequence"/>
</dbReference>
<comment type="subcellular location">
    <subcellularLocation>
        <location evidence="1">Cell septum</location>
    </subcellularLocation>
</comment>
<dbReference type="InterPro" id="IPR006776">
    <property type="entry name" value="SsgB"/>
</dbReference>
<dbReference type="AlphaFoldDB" id="A0A8J4EED9"/>
<keyword evidence="4" id="KW-0749">Sporulation</keyword>
<dbReference type="Pfam" id="PF04686">
    <property type="entry name" value="SsgA"/>
    <property type="match status" value="1"/>
</dbReference>
<comment type="similarity">
    <text evidence="2">Belongs to the SsgA family.</text>
</comment>
<dbReference type="GO" id="GO:0030435">
    <property type="term" value="P:sporulation resulting in formation of a cellular spore"/>
    <property type="evidence" value="ECO:0007669"/>
    <property type="project" value="UniProtKB-KW"/>
</dbReference>
<name>A0A8J4EED9_9ACTN</name>
<evidence type="ECO:0000256" key="2">
    <source>
        <dbReference type="ARBA" id="ARBA00009323"/>
    </source>
</evidence>
<evidence type="ECO:0000256" key="6">
    <source>
        <dbReference type="ARBA" id="ARBA00023306"/>
    </source>
</evidence>
<keyword evidence="5" id="KW-0717">Septation</keyword>
<keyword evidence="6" id="KW-0131">Cell cycle</keyword>
<comment type="caution">
    <text evidence="7">The sequence shown here is derived from an EMBL/GenBank/DDBJ whole genome shotgun (WGS) entry which is preliminary data.</text>
</comment>
<keyword evidence="8" id="KW-1185">Reference proteome</keyword>
<protein>
    <submittedName>
        <fullName evidence="7">Sporulation-specific cell division protein SsgB</fullName>
    </submittedName>
</protein>
<sequence length="165" mass="17863">MSAEYWEGRGVYASRGAGGSFDMSAIRPTAVEVETSLRLVAPDATALPVRASLRYDPEDPYAVHVLFHAETAGGEPVSWSFARELLVTGLDEPAGIGDVRVWPWASPRGDFVALALSSPDGNALFEVPRSVLVRFLRRTYIAVPRGREGDHLDVDAAVTRLLAGR</sequence>
<dbReference type="Gene3D" id="2.30.31.20">
    <property type="entry name" value="Sporulation-specific cell division protein SsgB"/>
    <property type="match status" value="1"/>
</dbReference>
<organism evidence="7 8">
    <name type="scientific">Virgisporangium ochraceum</name>
    <dbReference type="NCBI Taxonomy" id="65505"/>
    <lineage>
        <taxon>Bacteria</taxon>
        <taxon>Bacillati</taxon>
        <taxon>Actinomycetota</taxon>
        <taxon>Actinomycetes</taxon>
        <taxon>Micromonosporales</taxon>
        <taxon>Micromonosporaceae</taxon>
        <taxon>Virgisporangium</taxon>
    </lineage>
</organism>
<dbReference type="EMBL" id="BOPH01000053">
    <property type="protein sequence ID" value="GIJ68922.1"/>
    <property type="molecule type" value="Genomic_DNA"/>
</dbReference>
<evidence type="ECO:0000313" key="7">
    <source>
        <dbReference type="EMBL" id="GIJ68922.1"/>
    </source>
</evidence>